<dbReference type="GO" id="GO:0004364">
    <property type="term" value="F:glutathione transferase activity"/>
    <property type="evidence" value="ECO:0007669"/>
    <property type="project" value="TreeGrafter"/>
</dbReference>
<proteinExistence type="predicted"/>
<accession>A0A9W8LNM9</accession>
<dbReference type="InterPro" id="IPR036282">
    <property type="entry name" value="Glutathione-S-Trfase_C_sf"/>
</dbReference>
<dbReference type="AlphaFoldDB" id="A0A9W8LNM9"/>
<dbReference type="Proteomes" id="UP001140094">
    <property type="component" value="Unassembled WGS sequence"/>
</dbReference>
<keyword evidence="3" id="KW-1185">Reference proteome</keyword>
<dbReference type="SUPFAM" id="SSF52833">
    <property type="entry name" value="Thioredoxin-like"/>
    <property type="match status" value="1"/>
</dbReference>
<dbReference type="PANTHER" id="PTHR11571">
    <property type="entry name" value="GLUTATHIONE S-TRANSFERASE"/>
    <property type="match status" value="1"/>
</dbReference>
<dbReference type="OrthoDB" id="414243at2759"/>
<dbReference type="CDD" id="cd03039">
    <property type="entry name" value="GST_N_Sigma_like"/>
    <property type="match status" value="1"/>
</dbReference>
<dbReference type="InterPro" id="IPR036249">
    <property type="entry name" value="Thioredoxin-like_sf"/>
</dbReference>
<evidence type="ECO:0000313" key="2">
    <source>
        <dbReference type="EMBL" id="KAJ2793695.1"/>
    </source>
</evidence>
<protein>
    <recommendedName>
        <fullName evidence="1">GST N-terminal domain-containing protein</fullName>
    </recommendedName>
</protein>
<reference evidence="2" key="1">
    <citation type="submission" date="2022-07" db="EMBL/GenBank/DDBJ databases">
        <title>Phylogenomic reconstructions and comparative analyses of Kickxellomycotina fungi.</title>
        <authorList>
            <person name="Reynolds N.K."/>
            <person name="Stajich J.E."/>
            <person name="Barry K."/>
            <person name="Grigoriev I.V."/>
            <person name="Crous P."/>
            <person name="Smith M.E."/>
        </authorList>
    </citation>
    <scope>NUCLEOTIDE SEQUENCE</scope>
    <source>
        <strain evidence="2">NRRL 1565</strain>
    </source>
</reference>
<dbReference type="Pfam" id="PF14497">
    <property type="entry name" value="GST_C_3"/>
    <property type="match status" value="1"/>
</dbReference>
<evidence type="ECO:0000259" key="1">
    <source>
        <dbReference type="PROSITE" id="PS50404"/>
    </source>
</evidence>
<dbReference type="Pfam" id="PF02798">
    <property type="entry name" value="GST_N"/>
    <property type="match status" value="1"/>
</dbReference>
<dbReference type="Gene3D" id="1.20.1050.10">
    <property type="match status" value="1"/>
</dbReference>
<evidence type="ECO:0000313" key="3">
    <source>
        <dbReference type="Proteomes" id="UP001140094"/>
    </source>
</evidence>
<dbReference type="InterPro" id="IPR004046">
    <property type="entry name" value="GST_C"/>
</dbReference>
<dbReference type="EMBL" id="JANBUO010002804">
    <property type="protein sequence ID" value="KAJ2793695.1"/>
    <property type="molecule type" value="Genomic_DNA"/>
</dbReference>
<name>A0A9W8LNM9_9FUNG</name>
<feature type="domain" description="GST N-terminal" evidence="1">
    <location>
        <begin position="7"/>
        <end position="87"/>
    </location>
</feature>
<comment type="caution">
    <text evidence="2">The sequence shown here is derived from an EMBL/GenBank/DDBJ whole genome shotgun (WGS) entry which is preliminary data.</text>
</comment>
<sequence length="224" mass="25341">MSSKGTQSYVLRYFDAVGYGEPIRLLLTSANVEWSEVHPEWPQEKPNQPFGRLPVLVEKSADGSPDFIISEPGNIERYIARKYGLIPADLREAALQEQMRDQLSDAHTSLLRCFFAIGKEDKKTRMTAFLVVFDDVIAIQSKLLRENGNRGRLFGSRISYADIVSYGFYKDLLIGMGKHDENIVDIVKSKLTPEISCLIYTVETDSRLERYILKTGSLLAIINS</sequence>
<dbReference type="PROSITE" id="PS50404">
    <property type="entry name" value="GST_NTER"/>
    <property type="match status" value="1"/>
</dbReference>
<dbReference type="SUPFAM" id="SSF47616">
    <property type="entry name" value="GST C-terminal domain-like"/>
    <property type="match status" value="1"/>
</dbReference>
<organism evidence="2 3">
    <name type="scientific">Coemansia guatemalensis</name>
    <dbReference type="NCBI Taxonomy" id="2761395"/>
    <lineage>
        <taxon>Eukaryota</taxon>
        <taxon>Fungi</taxon>
        <taxon>Fungi incertae sedis</taxon>
        <taxon>Zoopagomycota</taxon>
        <taxon>Kickxellomycotina</taxon>
        <taxon>Kickxellomycetes</taxon>
        <taxon>Kickxellales</taxon>
        <taxon>Kickxellaceae</taxon>
        <taxon>Coemansia</taxon>
    </lineage>
</organism>
<dbReference type="Gene3D" id="3.40.30.10">
    <property type="entry name" value="Glutaredoxin"/>
    <property type="match status" value="1"/>
</dbReference>
<gene>
    <name evidence="2" type="ORF">H4R20_006465</name>
</gene>
<dbReference type="GO" id="GO:0006749">
    <property type="term" value="P:glutathione metabolic process"/>
    <property type="evidence" value="ECO:0007669"/>
    <property type="project" value="TreeGrafter"/>
</dbReference>
<dbReference type="InterPro" id="IPR050213">
    <property type="entry name" value="GST_superfamily"/>
</dbReference>
<dbReference type="InterPro" id="IPR004045">
    <property type="entry name" value="Glutathione_S-Trfase_N"/>
</dbReference>